<dbReference type="InterPro" id="IPR003203">
    <property type="entry name" value="CobU/CobP"/>
</dbReference>
<dbReference type="STRING" id="538381.GCA_001696535_03320"/>
<dbReference type="PANTHER" id="PTHR34848:SF1">
    <property type="entry name" value="BIFUNCTIONAL ADENOSYLCOBALAMIN BIOSYNTHESIS PROTEIN COBU"/>
    <property type="match status" value="1"/>
</dbReference>
<proteinExistence type="inferred from homology"/>
<keyword evidence="17" id="KW-0548">Nucleotidyltransferase</keyword>
<feature type="binding site" evidence="16">
    <location>
        <begin position="25"/>
        <end position="32"/>
    </location>
    <ligand>
        <name>GTP</name>
        <dbReference type="ChEBI" id="CHEBI:37565"/>
    </ligand>
</feature>
<comment type="catalytic activity">
    <reaction evidence="1 14">
        <text>adenosylcob(III)inamide + ATP = adenosylcob(III)inamide phosphate + ADP + H(+)</text>
        <dbReference type="Rhea" id="RHEA:15769"/>
        <dbReference type="ChEBI" id="CHEBI:2480"/>
        <dbReference type="ChEBI" id="CHEBI:15378"/>
        <dbReference type="ChEBI" id="CHEBI:30616"/>
        <dbReference type="ChEBI" id="CHEBI:58502"/>
        <dbReference type="ChEBI" id="CHEBI:456216"/>
        <dbReference type="EC" id="2.7.1.156"/>
    </reaction>
</comment>
<evidence type="ECO:0000256" key="14">
    <source>
        <dbReference type="PIRNR" id="PIRNR006135"/>
    </source>
</evidence>
<evidence type="ECO:0000256" key="3">
    <source>
        <dbReference type="ARBA" id="ARBA00001522"/>
    </source>
</evidence>
<dbReference type="RefSeq" id="WP_425304033.1">
    <property type="nucleotide sequence ID" value="NZ_OBML01000002.1"/>
</dbReference>
<evidence type="ECO:0000256" key="13">
    <source>
        <dbReference type="ARBA" id="ARBA00023134"/>
    </source>
</evidence>
<name>A0A285RQL8_9HYPH</name>
<evidence type="ECO:0000256" key="1">
    <source>
        <dbReference type="ARBA" id="ARBA00000312"/>
    </source>
</evidence>
<dbReference type="InterPro" id="IPR027417">
    <property type="entry name" value="P-loop_NTPase"/>
</dbReference>
<dbReference type="Proteomes" id="UP000219331">
    <property type="component" value="Unassembled WGS sequence"/>
</dbReference>
<evidence type="ECO:0000256" key="4">
    <source>
        <dbReference type="ARBA" id="ARBA00003889"/>
    </source>
</evidence>
<dbReference type="GO" id="GO:0009236">
    <property type="term" value="P:cobalamin biosynthetic process"/>
    <property type="evidence" value="ECO:0007669"/>
    <property type="project" value="UniProtKB-UniRule"/>
</dbReference>
<sequence length="195" mass="20904">MSHAPASDSLPGPAPVVARTVLVTGGARSGKSLYAEGLVSAAQRERIYVATCTPFDDEMRQRIDRHRDQRGEGWRTIEEPRDLAGVIAAESTAQSAILVDCLTLWLSNLIFAEADPEAETARLAEALRAAPGPVVLVTNEVGSGIVPDNALARRFRDEQGRLNRRIAELADVAVLVAAGLPLVLKPSHLQPEISL</sequence>
<evidence type="ECO:0000256" key="10">
    <source>
        <dbReference type="ARBA" id="ARBA00022741"/>
    </source>
</evidence>
<comment type="similarity">
    <text evidence="7 14">Belongs to the CobU/CobP family.</text>
</comment>
<dbReference type="GO" id="GO:0005524">
    <property type="term" value="F:ATP binding"/>
    <property type="evidence" value="ECO:0007669"/>
    <property type="project" value="UniProtKB-UniRule"/>
</dbReference>
<feature type="binding site" evidence="16">
    <location>
        <position position="78"/>
    </location>
    <ligand>
        <name>GTP</name>
        <dbReference type="ChEBI" id="CHEBI:37565"/>
    </ligand>
</feature>
<protein>
    <recommendedName>
        <fullName evidence="14">Bifunctional adenosylcobalamin biosynthesis protein</fullName>
        <ecNumber evidence="14">2.7.1.156</ecNumber>
        <ecNumber evidence="14">2.7.7.62</ecNumber>
    </recommendedName>
</protein>
<evidence type="ECO:0000256" key="8">
    <source>
        <dbReference type="ARBA" id="ARBA00022573"/>
    </source>
</evidence>
<evidence type="ECO:0000313" key="17">
    <source>
        <dbReference type="EMBL" id="SOB96405.1"/>
    </source>
</evidence>
<organism evidence="17 18">
    <name type="scientific">Stappia indica</name>
    <dbReference type="NCBI Taxonomy" id="538381"/>
    <lineage>
        <taxon>Bacteria</taxon>
        <taxon>Pseudomonadati</taxon>
        <taxon>Pseudomonadota</taxon>
        <taxon>Alphaproteobacteria</taxon>
        <taxon>Hyphomicrobiales</taxon>
        <taxon>Stappiaceae</taxon>
        <taxon>Stappia</taxon>
    </lineage>
</organism>
<feature type="binding site" evidence="16">
    <location>
        <begin position="67"/>
        <end position="70"/>
    </location>
    <ligand>
        <name>GTP</name>
        <dbReference type="ChEBI" id="CHEBI:37565"/>
    </ligand>
</feature>
<evidence type="ECO:0000313" key="18">
    <source>
        <dbReference type="Proteomes" id="UP000219331"/>
    </source>
</evidence>
<dbReference type="GO" id="GO:0043752">
    <property type="term" value="F:adenosylcobinamide kinase activity"/>
    <property type="evidence" value="ECO:0007669"/>
    <property type="project" value="UniProtKB-EC"/>
</dbReference>
<evidence type="ECO:0000256" key="15">
    <source>
        <dbReference type="PIRSR" id="PIRSR006135-1"/>
    </source>
</evidence>
<dbReference type="PIRSF" id="PIRSF006135">
    <property type="entry name" value="CobU"/>
    <property type="match status" value="1"/>
</dbReference>
<feature type="active site" description="GMP-histidine intermediate" evidence="15">
    <location>
        <position position="66"/>
    </location>
</feature>
<dbReference type="CDD" id="cd00544">
    <property type="entry name" value="CobU"/>
    <property type="match status" value="1"/>
</dbReference>
<dbReference type="GO" id="GO:0005525">
    <property type="term" value="F:GTP binding"/>
    <property type="evidence" value="ECO:0007669"/>
    <property type="project" value="UniProtKB-UniRule"/>
</dbReference>
<feature type="binding site" evidence="16">
    <location>
        <position position="100"/>
    </location>
    <ligand>
        <name>GTP</name>
        <dbReference type="ChEBI" id="CHEBI:37565"/>
    </ligand>
</feature>
<dbReference type="UniPathway" id="UPA00148">
    <property type="reaction ID" value="UER00236"/>
</dbReference>
<dbReference type="EC" id="2.7.7.62" evidence="14"/>
<evidence type="ECO:0000256" key="7">
    <source>
        <dbReference type="ARBA" id="ARBA00007490"/>
    </source>
</evidence>
<evidence type="ECO:0000256" key="9">
    <source>
        <dbReference type="ARBA" id="ARBA00022679"/>
    </source>
</evidence>
<dbReference type="SUPFAM" id="SSF52540">
    <property type="entry name" value="P-loop containing nucleoside triphosphate hydrolases"/>
    <property type="match status" value="1"/>
</dbReference>
<evidence type="ECO:0000256" key="5">
    <source>
        <dbReference type="ARBA" id="ARBA00004692"/>
    </source>
</evidence>
<evidence type="ECO:0000256" key="12">
    <source>
        <dbReference type="ARBA" id="ARBA00022840"/>
    </source>
</evidence>
<reference evidence="17 18" key="1">
    <citation type="submission" date="2017-08" db="EMBL/GenBank/DDBJ databases">
        <authorList>
            <person name="de Groot N.N."/>
        </authorList>
    </citation>
    <scope>NUCLEOTIDE SEQUENCE [LARGE SCALE GENOMIC DNA]</scope>
    <source>
        <strain evidence="17 18">USBA 352</strain>
    </source>
</reference>
<comment type="catalytic activity">
    <reaction evidence="2 14">
        <text>adenosylcob(III)inamide phosphate + GTP + H(+) = adenosylcob(III)inamide-GDP + diphosphate</text>
        <dbReference type="Rhea" id="RHEA:22712"/>
        <dbReference type="ChEBI" id="CHEBI:15378"/>
        <dbReference type="ChEBI" id="CHEBI:33019"/>
        <dbReference type="ChEBI" id="CHEBI:37565"/>
        <dbReference type="ChEBI" id="CHEBI:58502"/>
        <dbReference type="ChEBI" id="CHEBI:60487"/>
        <dbReference type="EC" id="2.7.7.62"/>
    </reaction>
</comment>
<keyword evidence="10 14" id="KW-0547">Nucleotide-binding</keyword>
<dbReference type="PANTHER" id="PTHR34848">
    <property type="match status" value="1"/>
</dbReference>
<dbReference type="GO" id="GO:0008820">
    <property type="term" value="F:cobinamide phosphate guanylyltransferase activity"/>
    <property type="evidence" value="ECO:0007669"/>
    <property type="project" value="UniProtKB-UniRule"/>
</dbReference>
<dbReference type="NCBIfam" id="NF004469">
    <property type="entry name" value="PRK05800.1"/>
    <property type="match status" value="1"/>
</dbReference>
<comment type="pathway">
    <text evidence="5 14">Cofactor biosynthesis; adenosylcobalamin biosynthesis; adenosylcobalamin from cob(II)yrinate a,c-diamide: step 6/7.</text>
</comment>
<keyword evidence="8 14" id="KW-0169">Cobalamin biosynthesis</keyword>
<keyword evidence="13 14" id="KW-0342">GTP-binding</keyword>
<evidence type="ECO:0000256" key="11">
    <source>
        <dbReference type="ARBA" id="ARBA00022777"/>
    </source>
</evidence>
<dbReference type="Gene3D" id="3.40.50.300">
    <property type="entry name" value="P-loop containing nucleotide triphosphate hydrolases"/>
    <property type="match status" value="1"/>
</dbReference>
<comment type="catalytic activity">
    <reaction evidence="3">
        <text>adenosylcob(III)inamide + GTP = adenosylcob(III)inamide phosphate + GDP + H(+)</text>
        <dbReference type="Rhea" id="RHEA:15765"/>
        <dbReference type="ChEBI" id="CHEBI:2480"/>
        <dbReference type="ChEBI" id="CHEBI:15378"/>
        <dbReference type="ChEBI" id="CHEBI:37565"/>
        <dbReference type="ChEBI" id="CHEBI:58189"/>
        <dbReference type="ChEBI" id="CHEBI:58502"/>
        <dbReference type="EC" id="2.7.1.156"/>
    </reaction>
</comment>
<evidence type="ECO:0000256" key="6">
    <source>
        <dbReference type="ARBA" id="ARBA00005159"/>
    </source>
</evidence>
<comment type="function">
    <text evidence="4 14">Catalyzes ATP-dependent phosphorylation of adenosylcobinamide and addition of GMP to adenosylcobinamide phosphate.</text>
</comment>
<keyword evidence="12 14" id="KW-0067">ATP-binding</keyword>
<gene>
    <name evidence="17" type="ORF">SAMN05421512_102188</name>
</gene>
<accession>A0A285RQL8</accession>
<dbReference type="EMBL" id="OBML01000002">
    <property type="protein sequence ID" value="SOB96405.1"/>
    <property type="molecule type" value="Genomic_DNA"/>
</dbReference>
<dbReference type="Pfam" id="PF02283">
    <property type="entry name" value="CobU"/>
    <property type="match status" value="1"/>
</dbReference>
<comment type="pathway">
    <text evidence="6 14">Cofactor biosynthesis; adenosylcobalamin biosynthesis; adenosylcobalamin from cob(II)yrinate a,c-diamide: step 5/7.</text>
</comment>
<evidence type="ECO:0000256" key="16">
    <source>
        <dbReference type="PIRSR" id="PIRSR006135-2"/>
    </source>
</evidence>
<evidence type="ECO:0000256" key="2">
    <source>
        <dbReference type="ARBA" id="ARBA00000711"/>
    </source>
</evidence>
<dbReference type="AlphaFoldDB" id="A0A285RQL8"/>
<keyword evidence="18" id="KW-1185">Reference proteome</keyword>
<dbReference type="EC" id="2.7.1.156" evidence="14"/>
<keyword evidence="9 14" id="KW-0808">Transferase</keyword>
<keyword evidence="11 14" id="KW-0418">Kinase</keyword>